<dbReference type="Proteomes" id="UP000614580">
    <property type="component" value="Unassembled WGS sequence"/>
</dbReference>
<gene>
    <name evidence="2" type="ORF">DNFNHJIP_00050</name>
</gene>
<evidence type="ECO:0000256" key="1">
    <source>
        <dbReference type="SAM" id="Coils"/>
    </source>
</evidence>
<sequence>METSLVDDSELAELEAELAALENELNSIQEMDELDMTDV</sequence>
<reference evidence="2" key="1">
    <citation type="submission" date="2020-12" db="EMBL/GenBank/DDBJ databases">
        <authorList>
            <person name="Hahn C.J."/>
            <person name="Laso-Perez R."/>
            <person name="Vulcano F."/>
            <person name="Vaziourakis K.-M."/>
            <person name="Stokke R."/>
            <person name="Steen I.H."/>
            <person name="Teske A."/>
            <person name="Boetius A."/>
            <person name="Liebeke M."/>
            <person name="Amann R."/>
            <person name="Knittel K."/>
        </authorList>
    </citation>
    <scope>NUCLEOTIDE SEQUENCE</scope>
    <source>
        <strain evidence="2">Gfbio:c6db26ca-90af-429b-aeed-0e3e8aed0b5e:GoM-Arc1_AMV-AAA_792_C10</strain>
    </source>
</reference>
<accession>A0A812A0V3</accession>
<dbReference type="AlphaFoldDB" id="A0A812A0V3"/>
<evidence type="ECO:0000313" key="2">
    <source>
        <dbReference type="EMBL" id="CAD7766652.1"/>
    </source>
</evidence>
<keyword evidence="1" id="KW-0175">Coiled coil</keyword>
<proteinExistence type="predicted"/>
<protein>
    <submittedName>
        <fullName evidence="2">Uncharacterized protein</fullName>
    </submittedName>
</protein>
<name>A0A812A0V3_9EURY</name>
<feature type="coiled-coil region" evidence="1">
    <location>
        <begin position="4"/>
        <end position="31"/>
    </location>
</feature>
<evidence type="ECO:0000313" key="3">
    <source>
        <dbReference type="Proteomes" id="UP000614580"/>
    </source>
</evidence>
<organism evidence="2 3">
    <name type="scientific">Candidatus Argoarchaeum ethanivorans</name>
    <dbReference type="NCBI Taxonomy" id="2608793"/>
    <lineage>
        <taxon>Archaea</taxon>
        <taxon>Methanobacteriati</taxon>
        <taxon>Methanobacteriota</taxon>
        <taxon>Stenosarchaea group</taxon>
        <taxon>Methanomicrobia</taxon>
        <taxon>Methanosarcinales</taxon>
        <taxon>Methanosarcinales incertae sedis</taxon>
        <taxon>GOM Arc I cluster</taxon>
        <taxon>Candidatus Argoarchaeum</taxon>
    </lineage>
</organism>
<comment type="caution">
    <text evidence="2">The sequence shown here is derived from an EMBL/GenBank/DDBJ whole genome shotgun (WGS) entry which is preliminary data.</text>
</comment>
<dbReference type="EMBL" id="CAJHZY010000004">
    <property type="protein sequence ID" value="CAD7766652.1"/>
    <property type="molecule type" value="Genomic_DNA"/>
</dbReference>